<keyword evidence="1" id="KW-0732">Signal</keyword>
<sequence length="211" mass="25134">MYILNESFIMGFYFLTLLVASSVYTLNGQELDEGRHQNRMNNLIIYGIQHRKNEDVLRIVEKIGRKLGLQNPMEDVLKAFRQICNRATKPIVLYMYSERAKDKWIRAYRRKQLWGDSMFICEQVKKSTVNLLAAAKEWGKKNNFDRVWLWHSQVFYRRMPNTTERSRVNNMHHLKQLEAASFNNYTSTTKTGLSDQEHEKLKSFMSDDMFF</sequence>
<feature type="signal peptide" evidence="1">
    <location>
        <begin position="1"/>
        <end position="25"/>
    </location>
</feature>
<protein>
    <submittedName>
        <fullName evidence="2">Uncharacterized protein</fullName>
    </submittedName>
</protein>
<feature type="chain" id="PRO_5035703498" evidence="1">
    <location>
        <begin position="26"/>
        <end position="211"/>
    </location>
</feature>
<proteinExistence type="predicted"/>
<dbReference type="EMBL" id="HBUF01271931">
    <property type="protein sequence ID" value="CAG6685433.1"/>
    <property type="molecule type" value="Transcribed_RNA"/>
</dbReference>
<organism evidence="2">
    <name type="scientific">Cacopsylla melanoneura</name>
    <dbReference type="NCBI Taxonomy" id="428564"/>
    <lineage>
        <taxon>Eukaryota</taxon>
        <taxon>Metazoa</taxon>
        <taxon>Ecdysozoa</taxon>
        <taxon>Arthropoda</taxon>
        <taxon>Hexapoda</taxon>
        <taxon>Insecta</taxon>
        <taxon>Pterygota</taxon>
        <taxon>Neoptera</taxon>
        <taxon>Paraneoptera</taxon>
        <taxon>Hemiptera</taxon>
        <taxon>Sternorrhyncha</taxon>
        <taxon>Psylloidea</taxon>
        <taxon>Psyllidae</taxon>
        <taxon>Psyllinae</taxon>
        <taxon>Cacopsylla</taxon>
    </lineage>
</organism>
<evidence type="ECO:0000256" key="1">
    <source>
        <dbReference type="SAM" id="SignalP"/>
    </source>
</evidence>
<dbReference type="EMBL" id="HBUF01598854">
    <property type="protein sequence ID" value="CAG6775552.1"/>
    <property type="molecule type" value="Transcribed_RNA"/>
</dbReference>
<evidence type="ECO:0000313" key="2">
    <source>
        <dbReference type="EMBL" id="CAG6685433.1"/>
    </source>
</evidence>
<name>A0A8D8TCR6_9HEMI</name>
<accession>A0A8D8TCR6</accession>
<dbReference type="AlphaFoldDB" id="A0A8D8TCR6"/>
<reference evidence="2" key="1">
    <citation type="submission" date="2021-05" db="EMBL/GenBank/DDBJ databases">
        <authorList>
            <person name="Alioto T."/>
            <person name="Alioto T."/>
            <person name="Gomez Garrido J."/>
        </authorList>
    </citation>
    <scope>NUCLEOTIDE SEQUENCE</scope>
</reference>